<feature type="domain" description="Protein kinase" evidence="8">
    <location>
        <begin position="106"/>
        <end position="454"/>
    </location>
</feature>
<keyword evidence="5" id="KW-0067">ATP-binding</keyword>
<dbReference type="GO" id="GO:0043484">
    <property type="term" value="P:regulation of RNA splicing"/>
    <property type="evidence" value="ECO:0007669"/>
    <property type="project" value="TreeGrafter"/>
</dbReference>
<dbReference type="PROSITE" id="PS50011">
    <property type="entry name" value="PROTEIN_KINASE_DOM"/>
    <property type="match status" value="1"/>
</dbReference>
<dbReference type="GO" id="GO:0004674">
    <property type="term" value="F:protein serine/threonine kinase activity"/>
    <property type="evidence" value="ECO:0007669"/>
    <property type="project" value="UniProtKB-KW"/>
</dbReference>
<evidence type="ECO:0000313" key="9">
    <source>
        <dbReference type="EMBL" id="PIC21939.1"/>
    </source>
</evidence>
<keyword evidence="2" id="KW-0808">Transferase</keyword>
<feature type="compositionally biased region" description="Low complexity" evidence="7">
    <location>
        <begin position="49"/>
        <end position="66"/>
    </location>
</feature>
<evidence type="ECO:0000256" key="7">
    <source>
        <dbReference type="SAM" id="MobiDB-lite"/>
    </source>
</evidence>
<dbReference type="SMART" id="SM00220">
    <property type="entry name" value="S_TKc"/>
    <property type="match status" value="1"/>
</dbReference>
<protein>
    <recommendedName>
        <fullName evidence="8">Protein kinase domain-containing protein</fullName>
    </recommendedName>
</protein>
<dbReference type="AlphaFoldDB" id="A0A2G5T445"/>
<dbReference type="InterPro" id="IPR008271">
    <property type="entry name" value="Ser/Thr_kinase_AS"/>
</dbReference>
<comment type="similarity">
    <text evidence="6">Belongs to the protein kinase superfamily. CMGC Ser/Thr protein kinase family. Lammer subfamily.</text>
</comment>
<comment type="caution">
    <text evidence="9">The sequence shown here is derived from an EMBL/GenBank/DDBJ whole genome shotgun (WGS) entry which is preliminary data.</text>
</comment>
<dbReference type="EMBL" id="PDUG01000006">
    <property type="protein sequence ID" value="PIC21939.1"/>
    <property type="molecule type" value="Genomic_DNA"/>
</dbReference>
<dbReference type="GO" id="GO:0005634">
    <property type="term" value="C:nucleus"/>
    <property type="evidence" value="ECO:0007669"/>
    <property type="project" value="TreeGrafter"/>
</dbReference>
<evidence type="ECO:0000256" key="3">
    <source>
        <dbReference type="ARBA" id="ARBA00022741"/>
    </source>
</evidence>
<dbReference type="Pfam" id="PF00069">
    <property type="entry name" value="Pkinase"/>
    <property type="match status" value="1"/>
</dbReference>
<gene>
    <name evidence="9" type="primary">Cnig_chr_X.g26599</name>
    <name evidence="9" type="ORF">B9Z55_026599</name>
</gene>
<dbReference type="InterPro" id="IPR051175">
    <property type="entry name" value="CLK_kinases"/>
</dbReference>
<organism evidence="9 10">
    <name type="scientific">Caenorhabditis nigoni</name>
    <dbReference type="NCBI Taxonomy" id="1611254"/>
    <lineage>
        <taxon>Eukaryota</taxon>
        <taxon>Metazoa</taxon>
        <taxon>Ecdysozoa</taxon>
        <taxon>Nematoda</taxon>
        <taxon>Chromadorea</taxon>
        <taxon>Rhabditida</taxon>
        <taxon>Rhabditina</taxon>
        <taxon>Rhabditomorpha</taxon>
        <taxon>Rhabditoidea</taxon>
        <taxon>Rhabditidae</taxon>
        <taxon>Peloderinae</taxon>
        <taxon>Caenorhabditis</taxon>
    </lineage>
</organism>
<dbReference type="GO" id="GO:0005524">
    <property type="term" value="F:ATP binding"/>
    <property type="evidence" value="ECO:0007669"/>
    <property type="project" value="UniProtKB-KW"/>
</dbReference>
<dbReference type="PROSITE" id="PS00108">
    <property type="entry name" value="PROTEIN_KINASE_ST"/>
    <property type="match status" value="1"/>
</dbReference>
<evidence type="ECO:0000256" key="5">
    <source>
        <dbReference type="ARBA" id="ARBA00022840"/>
    </source>
</evidence>
<keyword evidence="1" id="KW-0723">Serine/threonine-protein kinase</keyword>
<dbReference type="PANTHER" id="PTHR45646:SF8">
    <property type="entry name" value="PROTEIN KINASE DOMAIN-CONTAINING PROTEIN"/>
    <property type="match status" value="1"/>
</dbReference>
<evidence type="ECO:0000259" key="8">
    <source>
        <dbReference type="PROSITE" id="PS50011"/>
    </source>
</evidence>
<evidence type="ECO:0000256" key="1">
    <source>
        <dbReference type="ARBA" id="ARBA00022527"/>
    </source>
</evidence>
<keyword evidence="4" id="KW-0418">Kinase</keyword>
<dbReference type="SUPFAM" id="SSF56112">
    <property type="entry name" value="Protein kinase-like (PK-like)"/>
    <property type="match status" value="1"/>
</dbReference>
<sequence>MKRARSPNSPADYKKIRSSQETSDESVHHDERMATTSNKNPENPSSSDNAPESPANAATTSSPSMPVESLTTKQQINQSPGYAYEPPNVDKANLPNVLELVTGEKFVVRGVFGKGGSCTVFRVKDENGTQCAAKLIAERIPEYPTYYELLAHEKIIKSPHTNLISFVVNGMLTDSLPGFNGEIIVTEGLGPSLRNVMRRARLDTNRAYYPSFCTDNIKRIGSQIAKAMAHLETLKIFHLDLKAGNVVFVKPDIRYTIEHNDIQPTIQMGDIGIKVIDFGCSASHWEHWENKKWRRVQPPALRSPEVMMGLLYNKKSDVWSLGCLIAEMFVGQFIFYSTNGNTEQEKNQSQFELTASRLNHAVPMDMIQASQRGGCVNYYLLLFKTCEQSLPLDFRHCELDYNFLNERPPNDRDQLMNIMREEADIPLYKLLKFMLIIDPNERPSFEDVVQHWFFEGI</sequence>
<keyword evidence="3" id="KW-0547">Nucleotide-binding</keyword>
<dbReference type="InterPro" id="IPR000719">
    <property type="entry name" value="Prot_kinase_dom"/>
</dbReference>
<evidence type="ECO:0000256" key="4">
    <source>
        <dbReference type="ARBA" id="ARBA00022777"/>
    </source>
</evidence>
<dbReference type="OrthoDB" id="283111at2759"/>
<feature type="compositionally biased region" description="Polar residues" evidence="7">
    <location>
        <begin position="34"/>
        <end position="48"/>
    </location>
</feature>
<evidence type="ECO:0000256" key="6">
    <source>
        <dbReference type="ARBA" id="ARBA00037966"/>
    </source>
</evidence>
<proteinExistence type="inferred from homology"/>
<dbReference type="InterPro" id="IPR011009">
    <property type="entry name" value="Kinase-like_dom_sf"/>
</dbReference>
<accession>A0A2G5T445</accession>
<feature type="region of interest" description="Disordered" evidence="7">
    <location>
        <begin position="1"/>
        <end position="73"/>
    </location>
</feature>
<keyword evidence="10" id="KW-1185">Reference proteome</keyword>
<dbReference type="Gene3D" id="1.10.510.10">
    <property type="entry name" value="Transferase(Phosphotransferase) domain 1"/>
    <property type="match status" value="1"/>
</dbReference>
<dbReference type="PANTHER" id="PTHR45646">
    <property type="entry name" value="SERINE/THREONINE-PROTEIN KINASE DOA-RELATED"/>
    <property type="match status" value="1"/>
</dbReference>
<dbReference type="Proteomes" id="UP000230233">
    <property type="component" value="Chromosome X"/>
</dbReference>
<evidence type="ECO:0000256" key="2">
    <source>
        <dbReference type="ARBA" id="ARBA00022679"/>
    </source>
</evidence>
<name>A0A2G5T445_9PELO</name>
<reference evidence="10" key="1">
    <citation type="submission" date="2017-10" db="EMBL/GenBank/DDBJ databases">
        <title>Rapid genome shrinkage in a self-fertile nematode reveals novel sperm competition proteins.</title>
        <authorList>
            <person name="Yin D."/>
            <person name="Schwarz E.M."/>
            <person name="Thomas C.G."/>
            <person name="Felde R.L."/>
            <person name="Korf I.F."/>
            <person name="Cutter A.D."/>
            <person name="Schartner C.M."/>
            <person name="Ralston E.J."/>
            <person name="Meyer B.J."/>
            <person name="Haag E.S."/>
        </authorList>
    </citation>
    <scope>NUCLEOTIDE SEQUENCE [LARGE SCALE GENOMIC DNA]</scope>
    <source>
        <strain evidence="10">JU1422</strain>
    </source>
</reference>
<evidence type="ECO:0000313" key="10">
    <source>
        <dbReference type="Proteomes" id="UP000230233"/>
    </source>
</evidence>